<name>A0A8J6L5X4_TENMO</name>
<organism evidence="2 3">
    <name type="scientific">Tenebrio molitor</name>
    <name type="common">Yellow mealworm beetle</name>
    <dbReference type="NCBI Taxonomy" id="7067"/>
    <lineage>
        <taxon>Eukaryota</taxon>
        <taxon>Metazoa</taxon>
        <taxon>Ecdysozoa</taxon>
        <taxon>Arthropoda</taxon>
        <taxon>Hexapoda</taxon>
        <taxon>Insecta</taxon>
        <taxon>Pterygota</taxon>
        <taxon>Neoptera</taxon>
        <taxon>Endopterygota</taxon>
        <taxon>Coleoptera</taxon>
        <taxon>Polyphaga</taxon>
        <taxon>Cucujiformia</taxon>
        <taxon>Tenebrionidae</taxon>
        <taxon>Tenebrio</taxon>
    </lineage>
</organism>
<evidence type="ECO:0000256" key="1">
    <source>
        <dbReference type="SAM" id="MobiDB-lite"/>
    </source>
</evidence>
<gene>
    <name evidence="2" type="ORF">GEV33_013945</name>
</gene>
<proteinExistence type="predicted"/>
<feature type="region of interest" description="Disordered" evidence="1">
    <location>
        <begin position="62"/>
        <end position="87"/>
    </location>
</feature>
<protein>
    <submittedName>
        <fullName evidence="2">Uncharacterized protein</fullName>
    </submittedName>
</protein>
<feature type="region of interest" description="Disordered" evidence="1">
    <location>
        <begin position="189"/>
        <end position="210"/>
    </location>
</feature>
<dbReference type="EMBL" id="JABDTM020028490">
    <property type="protein sequence ID" value="KAH0808850.1"/>
    <property type="molecule type" value="Genomic_DNA"/>
</dbReference>
<accession>A0A8J6L5X4</accession>
<feature type="compositionally biased region" description="Low complexity" evidence="1">
    <location>
        <begin position="438"/>
        <end position="449"/>
    </location>
</feature>
<dbReference type="AlphaFoldDB" id="A0A8J6L5X4"/>
<feature type="compositionally biased region" description="Polar residues" evidence="1">
    <location>
        <begin position="524"/>
        <end position="537"/>
    </location>
</feature>
<feature type="compositionally biased region" description="Low complexity" evidence="1">
    <location>
        <begin position="356"/>
        <end position="367"/>
    </location>
</feature>
<feature type="region of interest" description="Disordered" evidence="1">
    <location>
        <begin position="274"/>
        <end position="406"/>
    </location>
</feature>
<feature type="compositionally biased region" description="Low complexity" evidence="1">
    <location>
        <begin position="274"/>
        <end position="285"/>
    </location>
</feature>
<dbReference type="Proteomes" id="UP000719412">
    <property type="component" value="Unassembled WGS sequence"/>
</dbReference>
<feature type="compositionally biased region" description="Low complexity" evidence="1">
    <location>
        <begin position="193"/>
        <end position="202"/>
    </location>
</feature>
<comment type="caution">
    <text evidence="2">The sequence shown here is derived from an EMBL/GenBank/DDBJ whole genome shotgun (WGS) entry which is preliminary data.</text>
</comment>
<evidence type="ECO:0000313" key="2">
    <source>
        <dbReference type="EMBL" id="KAH0808850.1"/>
    </source>
</evidence>
<sequence>MSPRSTQFVAIATEYFFFSGNASPEEEIGYRDGGGGGSGRIDETGHYIWCVLGMSPLESTSSALLPTGAGPKSPNSRTNRKTDVRPGVGSVAHGIAARPRWRRINSYRAEVGSLRPSSHLSLGLSRSHAHAVQTEQVTPALTMDAPQVTIAREWFGDVGPVVFYAAVTLMMAVLVRVVVNAYRRLETGRNAEESATSPAAEAPKAEEVKTVEAPAAVPCVRPAAVLVDERPPVDPALIAATEEAGALKVESDAAEAVEFAAPANAAEEVVEAGKVPEVAKESAPVSSPPPESAPSPVKEEEVVKAPAEEPKTEEPVAVEETKEVRSTEEIPPPLPSSNPPSPVTVFAESTKADPLTETAPVPVVETVPEPEPAKLVESSVVAQEKSEPAPVVAADPVKPEEEKVVPPAEPDLVAVVEECPVQSPVPVSPSPEVRPEEAAAPVVEDTAPVSVASEPPAVEAADSLPDISTESLPSLPEPVSDSLPEPMSLPPVESLPEPIATTEESLPPAPPSPVSDIPTDNEIKLTNGNTNGLPSPVTNDVTLPPPVEGPLKQTARIADIFDDISRRRIARDSKHFGHHRNVVSRGRSLN</sequence>
<evidence type="ECO:0000313" key="3">
    <source>
        <dbReference type="Proteomes" id="UP000719412"/>
    </source>
</evidence>
<keyword evidence="3" id="KW-1185">Reference proteome</keyword>
<feature type="compositionally biased region" description="Basic and acidic residues" evidence="1">
    <location>
        <begin position="297"/>
        <end position="328"/>
    </location>
</feature>
<reference evidence="2" key="1">
    <citation type="journal article" date="2020" name="J Insects Food Feed">
        <title>The yellow mealworm (Tenebrio molitor) genome: a resource for the emerging insects as food and feed industry.</title>
        <authorList>
            <person name="Eriksson T."/>
            <person name="Andere A."/>
            <person name="Kelstrup H."/>
            <person name="Emery V."/>
            <person name="Picard C."/>
        </authorList>
    </citation>
    <scope>NUCLEOTIDE SEQUENCE</scope>
    <source>
        <strain evidence="2">Stoneville</strain>
        <tissue evidence="2">Whole head</tissue>
    </source>
</reference>
<feature type="compositionally biased region" description="Pro residues" evidence="1">
    <location>
        <begin position="330"/>
        <end position="342"/>
    </location>
</feature>
<feature type="region of interest" description="Disordered" evidence="1">
    <location>
        <begin position="422"/>
        <end position="537"/>
    </location>
</feature>
<reference evidence="2" key="2">
    <citation type="submission" date="2021-08" db="EMBL/GenBank/DDBJ databases">
        <authorList>
            <person name="Eriksson T."/>
        </authorList>
    </citation>
    <scope>NUCLEOTIDE SEQUENCE</scope>
    <source>
        <strain evidence="2">Stoneville</strain>
        <tissue evidence="2">Whole head</tissue>
    </source>
</reference>